<name>A0ABZ2LE74_9BACT</name>
<protein>
    <submittedName>
        <fullName evidence="1">Uncharacterized protein</fullName>
    </submittedName>
</protein>
<gene>
    <name evidence="1" type="ORF">LVJ94_18655</name>
</gene>
<organism evidence="1 2">
    <name type="scientific">Pendulispora rubella</name>
    <dbReference type="NCBI Taxonomy" id="2741070"/>
    <lineage>
        <taxon>Bacteria</taxon>
        <taxon>Pseudomonadati</taxon>
        <taxon>Myxococcota</taxon>
        <taxon>Myxococcia</taxon>
        <taxon>Myxococcales</taxon>
        <taxon>Sorangiineae</taxon>
        <taxon>Pendulisporaceae</taxon>
        <taxon>Pendulispora</taxon>
    </lineage>
</organism>
<keyword evidence="2" id="KW-1185">Reference proteome</keyword>
<proteinExistence type="predicted"/>
<dbReference type="Proteomes" id="UP001374803">
    <property type="component" value="Chromosome"/>
</dbReference>
<sequence>MPRRRRTLVAWYIASPFFLFGVYRAVGLFVVRNFDLGALSQERRTEQIREQSQAHLEQVAQEHGMTADELRARLAEDEAREAARAAPVETGAALQTLAREASSRKAAPVAVAAYALLGALQRRDCGAATVAAADLDAKIAASEEGSTRETLTERAVRVHRGMALICTNDL</sequence>
<evidence type="ECO:0000313" key="1">
    <source>
        <dbReference type="EMBL" id="WXB09243.1"/>
    </source>
</evidence>
<dbReference type="RefSeq" id="WP_394838914.1">
    <property type="nucleotide sequence ID" value="NZ_CP089929.1"/>
</dbReference>
<dbReference type="EMBL" id="CP089983">
    <property type="protein sequence ID" value="WXB09243.1"/>
    <property type="molecule type" value="Genomic_DNA"/>
</dbReference>
<accession>A0ABZ2LE74</accession>
<evidence type="ECO:0000313" key="2">
    <source>
        <dbReference type="Proteomes" id="UP001374803"/>
    </source>
</evidence>
<reference evidence="1" key="1">
    <citation type="submission" date="2021-12" db="EMBL/GenBank/DDBJ databases">
        <title>Discovery of the Pendulisporaceae a myxobacterial family with distinct sporulation behavior and unique specialized metabolism.</title>
        <authorList>
            <person name="Garcia R."/>
            <person name="Popoff A."/>
            <person name="Bader C.D."/>
            <person name="Loehr J."/>
            <person name="Walesch S."/>
            <person name="Walt C."/>
            <person name="Boldt J."/>
            <person name="Bunk B."/>
            <person name="Haeckl F.J.F.P.J."/>
            <person name="Gunesch A.P."/>
            <person name="Birkelbach J."/>
            <person name="Nuebel U."/>
            <person name="Pietschmann T."/>
            <person name="Bach T."/>
            <person name="Mueller R."/>
        </authorList>
    </citation>
    <scope>NUCLEOTIDE SEQUENCE</scope>
    <source>
        <strain evidence="1">MSr11367</strain>
    </source>
</reference>